<evidence type="ECO:0000313" key="1">
    <source>
        <dbReference type="EMBL" id="QIC68479.1"/>
    </source>
</evidence>
<proteinExistence type="predicted"/>
<dbReference type="GeneID" id="58164471"/>
<evidence type="ECO:0008006" key="3">
    <source>
        <dbReference type="Google" id="ProtNLM"/>
    </source>
</evidence>
<dbReference type="AlphaFoldDB" id="A0AAE6WY76"/>
<dbReference type="RefSeq" id="WP_163167549.1">
    <property type="nucleotide sequence ID" value="NZ_CP044463.1"/>
</dbReference>
<protein>
    <recommendedName>
        <fullName evidence="3">DUF2946 domain-containing protein</fullName>
    </recommendedName>
</protein>
<accession>A0AAE6WY76</accession>
<gene>
    <name evidence="1" type="ORF">FSC10_14415</name>
</gene>
<dbReference type="Proteomes" id="UP000503505">
    <property type="component" value="Chromosome"/>
</dbReference>
<dbReference type="EMBL" id="CP044463">
    <property type="protein sequence ID" value="QIC68479.1"/>
    <property type="molecule type" value="Genomic_DNA"/>
</dbReference>
<sequence length="138" mass="15742">MLQRFFQQAWFILLMVFAIGWGAMSVASANSRHLIQMQQQPCAKQMVHGDQHASQMATIEHATHAPASQHCDNQASTQQHECLDCNFSACQSMMSWLNTEPQPLTILHPYEANTELSFPYIARHLSGYWQDILRPPKT</sequence>
<reference evidence="1 2" key="1">
    <citation type="submission" date="2019-09" db="EMBL/GenBank/DDBJ databases">
        <title>Non-baumannii Acinetobacter spp. carrying blaNDM-1 isolated in China.</title>
        <authorList>
            <person name="Cui C."/>
            <person name="Chen C."/>
            <person name="Sun J."/>
            <person name="Liu Y."/>
        </authorList>
    </citation>
    <scope>NUCLEOTIDE SEQUENCE [LARGE SCALE GENOMIC DNA]</scope>
    <source>
        <strain evidence="1 2">HZE23-1</strain>
    </source>
</reference>
<name>A0AAE6WY76_9GAMM</name>
<evidence type="ECO:0000313" key="2">
    <source>
        <dbReference type="Proteomes" id="UP000503505"/>
    </source>
</evidence>
<organism evidence="1 2">
    <name type="scientific">Acinetobacter schindleri</name>
    <dbReference type="NCBI Taxonomy" id="108981"/>
    <lineage>
        <taxon>Bacteria</taxon>
        <taxon>Pseudomonadati</taxon>
        <taxon>Pseudomonadota</taxon>
        <taxon>Gammaproteobacteria</taxon>
        <taxon>Moraxellales</taxon>
        <taxon>Moraxellaceae</taxon>
        <taxon>Acinetobacter</taxon>
    </lineage>
</organism>